<protein>
    <submittedName>
        <fullName evidence="2">Glycosyltransferase</fullName>
        <ecNumber evidence="2">2.4.-.-</ecNumber>
    </submittedName>
</protein>
<dbReference type="EC" id="2.4.-.-" evidence="2"/>
<dbReference type="GO" id="GO:0016757">
    <property type="term" value="F:glycosyltransferase activity"/>
    <property type="evidence" value="ECO:0007669"/>
    <property type="project" value="UniProtKB-KW"/>
</dbReference>
<accession>A0AAU7BUE6</accession>
<dbReference type="AlphaFoldDB" id="A0AAU7BUE6"/>
<gene>
    <name evidence="2" type="ORF">ABGB03_03720</name>
</gene>
<dbReference type="EMBL" id="CP157199">
    <property type="protein sequence ID" value="XBG62015.1"/>
    <property type="molecule type" value="Genomic_DNA"/>
</dbReference>
<dbReference type="RefSeq" id="WP_347924938.1">
    <property type="nucleotide sequence ID" value="NZ_CP157199.1"/>
</dbReference>
<feature type="domain" description="Glycosyl transferase family 1" evidence="1">
    <location>
        <begin position="232"/>
        <end position="323"/>
    </location>
</feature>
<proteinExistence type="predicted"/>
<dbReference type="InterPro" id="IPR001296">
    <property type="entry name" value="Glyco_trans_1"/>
</dbReference>
<evidence type="ECO:0000259" key="1">
    <source>
        <dbReference type="Pfam" id="PF00534"/>
    </source>
</evidence>
<organism evidence="2">
    <name type="scientific">Pontimicrobium sp. SW4</name>
    <dbReference type="NCBI Taxonomy" id="3153519"/>
    <lineage>
        <taxon>Bacteria</taxon>
        <taxon>Pseudomonadati</taxon>
        <taxon>Bacteroidota</taxon>
        <taxon>Flavobacteriia</taxon>
        <taxon>Flavobacteriales</taxon>
        <taxon>Flavobacteriaceae</taxon>
        <taxon>Pontimicrobium</taxon>
    </lineage>
</organism>
<keyword evidence="2" id="KW-0328">Glycosyltransferase</keyword>
<dbReference type="Pfam" id="PF00534">
    <property type="entry name" value="Glycos_transf_1"/>
    <property type="match status" value="1"/>
</dbReference>
<keyword evidence="2" id="KW-0808">Transferase</keyword>
<dbReference type="Gene3D" id="3.40.50.2000">
    <property type="entry name" value="Glycogen Phosphorylase B"/>
    <property type="match status" value="1"/>
</dbReference>
<dbReference type="SUPFAM" id="SSF53756">
    <property type="entry name" value="UDP-Glycosyltransferase/glycogen phosphorylase"/>
    <property type="match status" value="1"/>
</dbReference>
<sequence>MSHIYFICPDLNTPAGGIKQLYRQVDVLNKNGFKVYVVHGHRHFKVNWFKNETPVVWHPIIAKLDKSSNSNFKKKIKTLVKKTFKPEIEYDKSINNKKLVLNPDDIIVFPEFYGKAINTVFQDQKTVVYNQNCYYSFRGYGIPNQANSNTSIYKQDRLQGVIVASVDAVSYVESFLVDKPVYRVRYGIDKNIFSFQANKKKQIAFMPRKLREDSEQILNILDIRGVLVGWNIVSIQGLKEEEVAGVLKESAIFLSFNHREGFGMPPAEAMSCGCIVVGYAGQGGEEYFLPNITYKVPQRNVTKFAKILEQVMLDFDSNPKKMGKVGLEASKFIESEYSMKQEDESIVKVWQELLKMKDR</sequence>
<reference evidence="2" key="1">
    <citation type="submission" date="2024-05" db="EMBL/GenBank/DDBJ databases">
        <title>Pontimicrobium maritimus sp. nov., isolated form sea water.</title>
        <authorList>
            <person name="Muhammad N."/>
            <person name="Vuong T.Q."/>
            <person name="Han H.L."/>
            <person name="Kim S.-G."/>
        </authorList>
    </citation>
    <scope>NUCLEOTIDE SEQUENCE</scope>
    <source>
        <strain evidence="2">SW4</strain>
    </source>
</reference>
<evidence type="ECO:0000313" key="2">
    <source>
        <dbReference type="EMBL" id="XBG62015.1"/>
    </source>
</evidence>
<name>A0AAU7BUE6_9FLAO</name>